<feature type="transmembrane region" description="Helical" evidence="6">
    <location>
        <begin position="427"/>
        <end position="449"/>
    </location>
</feature>
<keyword evidence="8" id="KW-1185">Reference proteome</keyword>
<dbReference type="OrthoDB" id="2901184at2759"/>
<evidence type="ECO:0000256" key="2">
    <source>
        <dbReference type="ARBA" id="ARBA00022692"/>
    </source>
</evidence>
<evidence type="ECO:0000256" key="1">
    <source>
        <dbReference type="ARBA" id="ARBA00004141"/>
    </source>
</evidence>
<comment type="caution">
    <text evidence="7">The sequence shown here is derived from an EMBL/GenBank/DDBJ whole genome shotgun (WGS) entry which is preliminary data.</text>
</comment>
<reference evidence="7" key="1">
    <citation type="submission" date="2021-02" db="EMBL/GenBank/DDBJ databases">
        <title>Genome sequence Cadophora malorum strain M34.</title>
        <authorList>
            <person name="Stefanovic E."/>
            <person name="Vu D."/>
            <person name="Scully C."/>
            <person name="Dijksterhuis J."/>
            <person name="Roader J."/>
            <person name="Houbraken J."/>
        </authorList>
    </citation>
    <scope>NUCLEOTIDE SEQUENCE</scope>
    <source>
        <strain evidence="7">M34</strain>
    </source>
</reference>
<feature type="transmembrane region" description="Helical" evidence="6">
    <location>
        <begin position="130"/>
        <end position="154"/>
    </location>
</feature>
<feature type="transmembrane region" description="Helical" evidence="6">
    <location>
        <begin position="318"/>
        <end position="337"/>
    </location>
</feature>
<accession>A0A8H7T813</accession>
<feature type="transmembrane region" description="Helical" evidence="6">
    <location>
        <begin position="100"/>
        <end position="124"/>
    </location>
</feature>
<evidence type="ECO:0000256" key="3">
    <source>
        <dbReference type="ARBA" id="ARBA00022989"/>
    </source>
</evidence>
<dbReference type="InterPro" id="IPR004695">
    <property type="entry name" value="SLAC1/Mae1/Ssu1/TehA"/>
</dbReference>
<gene>
    <name evidence="7" type="ORF">IFR04_010329</name>
</gene>
<evidence type="ECO:0000313" key="7">
    <source>
        <dbReference type="EMBL" id="KAG4416535.1"/>
    </source>
</evidence>
<protein>
    <recommendedName>
        <fullName evidence="9">Malic acid transport protein</fullName>
    </recommendedName>
</protein>
<keyword evidence="3 6" id="KW-1133">Transmembrane helix</keyword>
<feature type="transmembrane region" description="Helical" evidence="6">
    <location>
        <begin position="277"/>
        <end position="306"/>
    </location>
</feature>
<feature type="transmembrane region" description="Helical" evidence="6">
    <location>
        <begin position="243"/>
        <end position="265"/>
    </location>
</feature>
<evidence type="ECO:0000256" key="5">
    <source>
        <dbReference type="SAM" id="MobiDB-lite"/>
    </source>
</evidence>
<keyword evidence="4 6" id="KW-0472">Membrane</keyword>
<feature type="region of interest" description="Disordered" evidence="5">
    <location>
        <begin position="1"/>
        <end position="92"/>
    </location>
</feature>
<organism evidence="7 8">
    <name type="scientific">Cadophora malorum</name>
    <dbReference type="NCBI Taxonomy" id="108018"/>
    <lineage>
        <taxon>Eukaryota</taxon>
        <taxon>Fungi</taxon>
        <taxon>Dikarya</taxon>
        <taxon>Ascomycota</taxon>
        <taxon>Pezizomycotina</taxon>
        <taxon>Leotiomycetes</taxon>
        <taxon>Helotiales</taxon>
        <taxon>Ploettnerulaceae</taxon>
        <taxon>Cadophora</taxon>
    </lineage>
</organism>
<sequence>MPTGTSLPGRLNQEEVPENGYESPVSPDDTPAFFSDVNTDNSGERRRAGYNASEDVADVERSNSEAGTSPQTSNGSGKEKVNDLEAGSRGSGKVGFRDRIACYTWTWFTMNMATGGIANVLSGIPYQAEWLRIIGVILFLFNLVLFIMNCVFITMKFKFRPGSFTESFISPSESLFIPASVVSFGTVLVNFSQYGIPYTGPWFHTVMQVLFWAYVAISVIASAGIYLIIWSTQSFPIHMMTPIWIFPAYPLLLVAPFAANLIAALPDAAAADRINSIAIAFGAVCVQGIGFLVSLMIYSAFIYRLMTQKLPRETTRPGMFVSVGPSGFTVAGLVLLGNKGISKISPNVHFGNENAEFVLKLISLLVGIWLWGLCLWFFLVSVGAHFQILKPDDKHQIHFDMTWFSFVFPNTALVTATFAVANSLDSRALRIFGTVLAVLLVMMWIYVFGMMIRAIALKRILYPEQVDGAERIRRRWAQKVEHVKKQTGLANQ</sequence>
<dbReference type="InterPro" id="IPR038665">
    <property type="entry name" value="Voltage-dep_anion_channel_sf"/>
</dbReference>
<keyword evidence="2 6" id="KW-0812">Transmembrane</keyword>
<dbReference type="PANTHER" id="PTHR31162:SF3">
    <property type="entry name" value="TRANSPORTER_MALIC ACID TRANSPORT PROTEIN, PUTATIVE-RELATED"/>
    <property type="match status" value="1"/>
</dbReference>
<feature type="transmembrane region" description="Helical" evidence="6">
    <location>
        <begin position="357"/>
        <end position="380"/>
    </location>
</feature>
<comment type="subcellular location">
    <subcellularLocation>
        <location evidence="1">Membrane</location>
        <topology evidence="1">Multi-pass membrane protein</topology>
    </subcellularLocation>
</comment>
<dbReference type="Proteomes" id="UP000664132">
    <property type="component" value="Unassembled WGS sequence"/>
</dbReference>
<dbReference type="InterPro" id="IPR030185">
    <property type="entry name" value="Mae1"/>
</dbReference>
<evidence type="ECO:0000256" key="4">
    <source>
        <dbReference type="ARBA" id="ARBA00023136"/>
    </source>
</evidence>
<dbReference type="GO" id="GO:0015140">
    <property type="term" value="F:malate transmembrane transporter activity"/>
    <property type="evidence" value="ECO:0007669"/>
    <property type="project" value="InterPro"/>
</dbReference>
<dbReference type="AlphaFoldDB" id="A0A8H7T813"/>
<feature type="compositionally biased region" description="Polar residues" evidence="5">
    <location>
        <begin position="64"/>
        <end position="76"/>
    </location>
</feature>
<proteinExistence type="predicted"/>
<dbReference type="CDD" id="cd09317">
    <property type="entry name" value="TDT_Mae1_like"/>
    <property type="match status" value="1"/>
</dbReference>
<dbReference type="EMBL" id="JAFJYH010000183">
    <property type="protein sequence ID" value="KAG4416535.1"/>
    <property type="molecule type" value="Genomic_DNA"/>
</dbReference>
<dbReference type="GO" id="GO:0016020">
    <property type="term" value="C:membrane"/>
    <property type="evidence" value="ECO:0007669"/>
    <property type="project" value="UniProtKB-SubCell"/>
</dbReference>
<name>A0A8H7T813_9HELO</name>
<dbReference type="Gene3D" id="1.50.10.150">
    <property type="entry name" value="Voltage-dependent anion channel"/>
    <property type="match status" value="1"/>
</dbReference>
<feature type="transmembrane region" description="Helical" evidence="6">
    <location>
        <begin position="211"/>
        <end position="231"/>
    </location>
</feature>
<evidence type="ECO:0000256" key="6">
    <source>
        <dbReference type="SAM" id="Phobius"/>
    </source>
</evidence>
<dbReference type="Pfam" id="PF03595">
    <property type="entry name" value="SLAC1"/>
    <property type="match status" value="1"/>
</dbReference>
<feature type="transmembrane region" description="Helical" evidence="6">
    <location>
        <begin position="401"/>
        <end position="421"/>
    </location>
</feature>
<evidence type="ECO:0000313" key="8">
    <source>
        <dbReference type="Proteomes" id="UP000664132"/>
    </source>
</evidence>
<dbReference type="PANTHER" id="PTHR31162">
    <property type="entry name" value="MALIC ACID TRANSPORT PROTEIN-RELATED"/>
    <property type="match status" value="1"/>
</dbReference>
<evidence type="ECO:0008006" key="9">
    <source>
        <dbReference type="Google" id="ProtNLM"/>
    </source>
</evidence>
<feature type="transmembrane region" description="Helical" evidence="6">
    <location>
        <begin position="175"/>
        <end position="196"/>
    </location>
</feature>